<evidence type="ECO:0000313" key="1">
    <source>
        <dbReference type="EMBL" id="KAH7841477.1"/>
    </source>
</evidence>
<evidence type="ECO:0000313" key="2">
    <source>
        <dbReference type="Proteomes" id="UP000828048"/>
    </source>
</evidence>
<accession>A0ACB7XLE2</accession>
<dbReference type="Proteomes" id="UP000828048">
    <property type="component" value="Chromosome 10"/>
</dbReference>
<organism evidence="1 2">
    <name type="scientific">Vaccinium darrowii</name>
    <dbReference type="NCBI Taxonomy" id="229202"/>
    <lineage>
        <taxon>Eukaryota</taxon>
        <taxon>Viridiplantae</taxon>
        <taxon>Streptophyta</taxon>
        <taxon>Embryophyta</taxon>
        <taxon>Tracheophyta</taxon>
        <taxon>Spermatophyta</taxon>
        <taxon>Magnoliopsida</taxon>
        <taxon>eudicotyledons</taxon>
        <taxon>Gunneridae</taxon>
        <taxon>Pentapetalae</taxon>
        <taxon>asterids</taxon>
        <taxon>Ericales</taxon>
        <taxon>Ericaceae</taxon>
        <taxon>Vaccinioideae</taxon>
        <taxon>Vaccinieae</taxon>
        <taxon>Vaccinium</taxon>
    </lineage>
</organism>
<dbReference type="EMBL" id="CM037160">
    <property type="protein sequence ID" value="KAH7841477.1"/>
    <property type="molecule type" value="Genomic_DNA"/>
</dbReference>
<gene>
    <name evidence="1" type="ORF">Vadar_030346</name>
</gene>
<reference evidence="1 2" key="1">
    <citation type="journal article" date="2021" name="Hortic Res">
        <title>High-quality reference genome and annotation aids understanding of berry development for evergreen blueberry (Vaccinium darrowii).</title>
        <authorList>
            <person name="Yu J."/>
            <person name="Hulse-Kemp A.M."/>
            <person name="Babiker E."/>
            <person name="Staton M."/>
        </authorList>
    </citation>
    <scope>NUCLEOTIDE SEQUENCE [LARGE SCALE GENOMIC DNA]</scope>
    <source>
        <strain evidence="2">cv. NJ 8807/NJ 8810</strain>
        <tissue evidence="1">Young leaf</tissue>
    </source>
</reference>
<comment type="caution">
    <text evidence="1">The sequence shown here is derived from an EMBL/GenBank/DDBJ whole genome shotgun (WGS) entry which is preliminary data.</text>
</comment>
<protein>
    <submittedName>
        <fullName evidence="1">Uncharacterized protein</fullName>
    </submittedName>
</protein>
<sequence>MLAEEEEEERGDKNNSDERHFVSVKGGDVIGKLMLPEAKGKRCLETRGWLATISENGEMNLLHPISRVQIALPSMTTLDHYEDGSMFNNFIYVQKAVLSSCPSGSNSYVLMIIHEGRGFLGYWRCGDKAWTTIQTHFGAFCDITYYKGQFYAVNTSGKVFVCDIERDPARAHAVGRASNEIVPWIQTERHPYIVEWEGDLLIVVRDGYTLDFVGDYGMEGLGDNDSIDESRVYYGTKEFRVFKFDFSDEGWVELRDIRDNALFLGDNASISVRAAALLGIRPNCIYYTDDCWPAYIAFKRGGGRDMGIYNLEDGSQTPYFEGEYSVSPICPPLWVRPYF</sequence>
<keyword evidence="2" id="KW-1185">Reference proteome</keyword>
<proteinExistence type="predicted"/>
<name>A0ACB7XLE2_9ERIC</name>